<keyword evidence="1" id="KW-0862">Zinc</keyword>
<dbReference type="CDD" id="cd01301">
    <property type="entry name" value="rDP_like"/>
    <property type="match status" value="1"/>
</dbReference>
<keyword evidence="1" id="KW-0482">Metalloprotease</keyword>
<feature type="region of interest" description="Disordered" evidence="2">
    <location>
        <begin position="67"/>
        <end position="94"/>
    </location>
</feature>
<dbReference type="InterPro" id="IPR000180">
    <property type="entry name" value="Dipep_AS"/>
</dbReference>
<evidence type="ECO:0000256" key="3">
    <source>
        <dbReference type="SAM" id="Phobius"/>
    </source>
</evidence>
<dbReference type="PANTHER" id="PTHR10443:SF12">
    <property type="entry name" value="DIPEPTIDASE"/>
    <property type="match status" value="1"/>
</dbReference>
<keyword evidence="3" id="KW-1133">Transmembrane helix</keyword>
<dbReference type="OrthoDB" id="445695at2759"/>
<dbReference type="FunFam" id="3.20.20.140:FF:000030">
    <property type="entry name" value="Dipeptidase"/>
    <property type="match status" value="1"/>
</dbReference>
<feature type="transmembrane region" description="Helical" evidence="3">
    <location>
        <begin position="128"/>
        <end position="151"/>
    </location>
</feature>
<dbReference type="AlphaFoldDB" id="A0A8J2R9K7"/>
<evidence type="ECO:0000313" key="4">
    <source>
        <dbReference type="EMBL" id="CAH0098173.1"/>
    </source>
</evidence>
<evidence type="ECO:0000256" key="2">
    <source>
        <dbReference type="SAM" id="MobiDB-lite"/>
    </source>
</evidence>
<comment type="similarity">
    <text evidence="1">Belongs to the metallo-dependent hydrolases superfamily. Peptidase M19 family.</text>
</comment>
<feature type="compositionally biased region" description="Low complexity" evidence="2">
    <location>
        <begin position="67"/>
        <end position="78"/>
    </location>
</feature>
<dbReference type="GO" id="GO:0070573">
    <property type="term" value="F:metallodipeptidase activity"/>
    <property type="evidence" value="ECO:0007669"/>
    <property type="project" value="InterPro"/>
</dbReference>
<proteinExistence type="inferred from homology"/>
<dbReference type="EMBL" id="CAKKLH010000001">
    <property type="protein sequence ID" value="CAH0098173.1"/>
    <property type="molecule type" value="Genomic_DNA"/>
</dbReference>
<comment type="caution">
    <text evidence="4">The sequence shown here is derived from an EMBL/GenBank/DDBJ whole genome shotgun (WGS) entry which is preliminary data.</text>
</comment>
<dbReference type="Proteomes" id="UP000789390">
    <property type="component" value="Unassembled WGS sequence"/>
</dbReference>
<keyword evidence="5" id="KW-1185">Reference proteome</keyword>
<accession>A0A8J2R9K7</accession>
<feature type="region of interest" description="Disordered" evidence="2">
    <location>
        <begin position="1"/>
        <end position="52"/>
    </location>
</feature>
<keyword evidence="1" id="KW-0378">Hydrolase</keyword>
<keyword evidence="1" id="KW-0336">GPI-anchor</keyword>
<dbReference type="Pfam" id="PF01244">
    <property type="entry name" value="Peptidase_M19"/>
    <property type="match status" value="1"/>
</dbReference>
<comment type="cofactor">
    <cofactor evidence="1">
        <name>Zn(2+)</name>
        <dbReference type="ChEBI" id="CHEBI:29105"/>
    </cofactor>
</comment>
<organism evidence="4 5">
    <name type="scientific">Daphnia galeata</name>
    <dbReference type="NCBI Taxonomy" id="27404"/>
    <lineage>
        <taxon>Eukaryota</taxon>
        <taxon>Metazoa</taxon>
        <taxon>Ecdysozoa</taxon>
        <taxon>Arthropoda</taxon>
        <taxon>Crustacea</taxon>
        <taxon>Branchiopoda</taxon>
        <taxon>Diplostraca</taxon>
        <taxon>Cladocera</taxon>
        <taxon>Anomopoda</taxon>
        <taxon>Daphniidae</taxon>
        <taxon>Daphnia</taxon>
    </lineage>
</organism>
<dbReference type="EC" id="3.4.13.19" evidence="1"/>
<name>A0A8J2R9K7_9CRUS</name>
<dbReference type="InterPro" id="IPR008257">
    <property type="entry name" value="Pept_M19"/>
</dbReference>
<dbReference type="GO" id="GO:0046872">
    <property type="term" value="F:metal ion binding"/>
    <property type="evidence" value="ECO:0007669"/>
    <property type="project" value="UniProtKB-UniRule"/>
</dbReference>
<keyword evidence="3" id="KW-0472">Membrane</keyword>
<dbReference type="PANTHER" id="PTHR10443">
    <property type="entry name" value="MICROSOMAL DIPEPTIDASE"/>
    <property type="match status" value="1"/>
</dbReference>
<keyword evidence="1" id="KW-0224">Dipeptidase</keyword>
<keyword evidence="3" id="KW-0812">Transmembrane</keyword>
<protein>
    <recommendedName>
        <fullName evidence="1">Dipeptidase</fullName>
        <ecNumber evidence="1">3.4.13.19</ecNumber>
    </recommendedName>
</protein>
<comment type="subcellular location">
    <subcellularLocation>
        <location evidence="1">Membrane</location>
        <topology evidence="1">Lipid-anchor</topology>
        <topology evidence="1">GPI-anchor</topology>
    </subcellularLocation>
</comment>
<dbReference type="Gene3D" id="3.20.20.140">
    <property type="entry name" value="Metal-dependent hydrolases"/>
    <property type="match status" value="1"/>
</dbReference>
<sequence length="547" mass="59744">MTPNCVSNKTQPCSSPGSFHGRSEFSSSLPSGYYGQNGGGTIPRNHRRQQTHQHYATAGIVESHFLSPSSQASGSASSSRRHLQHPLNGSASMVAEPGIDADDLMNEDSDSASQQSSRPAAEVGGKQWCILCMALLVALGTGVGVGLPLALRSGSSLQERLIAAQNILAQVPLIDGHNDMPWNIRKFAGGKLNTLRALETGLQHQDPWSKSAWSHTDLPRLREGRVGAQFWAAYVPCGAQYLDAVKQTLEQIDLIKRMVDRYSDYLRLAVDAKGIEESHQEGRIASLLGVEGGHSLGNSLGVLRTYYDLGIRYVTLTHTCNTPWADCSIAEADPHHQREGGLTHFGKLVIKEMNRLGVIVDLSHASSATMHHALDASRAPVIFSHSSTRALCNITRNVPDEVLKRLVTNGGIVMVSFFSLFVSCNKTSTIPDVVAHINHIRRVAGIDHVGIGAGYDGINTTPQGLEDVSKYPYLFAELLQDPTWTEEDLRKLAGLNFLRVFRQVEKVREDLRRANALADETSITNEELKGQLQCIYQERSAVQSIVT</sequence>
<dbReference type="InterPro" id="IPR032466">
    <property type="entry name" value="Metal_Hydrolase"/>
</dbReference>
<dbReference type="PROSITE" id="PS00869">
    <property type="entry name" value="RENAL_DIPEPTIDASE_1"/>
    <property type="match status" value="1"/>
</dbReference>
<keyword evidence="1" id="KW-1015">Disulfide bond</keyword>
<reference evidence="4" key="1">
    <citation type="submission" date="2021-11" db="EMBL/GenBank/DDBJ databases">
        <authorList>
            <person name="Schell T."/>
        </authorList>
    </citation>
    <scope>NUCLEOTIDE SEQUENCE</scope>
    <source>
        <strain evidence="4">M5</strain>
    </source>
</reference>
<evidence type="ECO:0000256" key="1">
    <source>
        <dbReference type="RuleBase" id="RU341113"/>
    </source>
</evidence>
<keyword evidence="1" id="KW-0645">Protease</keyword>
<comment type="subunit">
    <text evidence="1">Homodimer; disulfide-linked.</text>
</comment>
<comment type="catalytic activity">
    <reaction evidence="1">
        <text>an L-aminoacyl-L-amino acid + H2O = 2 an L-alpha-amino acid</text>
        <dbReference type="Rhea" id="RHEA:48940"/>
        <dbReference type="ChEBI" id="CHEBI:15377"/>
        <dbReference type="ChEBI" id="CHEBI:59869"/>
        <dbReference type="ChEBI" id="CHEBI:77460"/>
        <dbReference type="EC" id="3.4.13.19"/>
    </reaction>
</comment>
<evidence type="ECO:0000313" key="5">
    <source>
        <dbReference type="Proteomes" id="UP000789390"/>
    </source>
</evidence>
<dbReference type="GO" id="GO:0098552">
    <property type="term" value="C:side of membrane"/>
    <property type="evidence" value="ECO:0007669"/>
    <property type="project" value="UniProtKB-KW"/>
</dbReference>
<keyword evidence="1" id="KW-0325">Glycoprotein</keyword>
<gene>
    <name evidence="4" type="ORF">DGAL_LOCUS220</name>
</gene>
<dbReference type="GO" id="GO:0006508">
    <property type="term" value="P:proteolysis"/>
    <property type="evidence" value="ECO:0007669"/>
    <property type="project" value="UniProtKB-KW"/>
</dbReference>
<dbReference type="PROSITE" id="PS51365">
    <property type="entry name" value="RENAL_DIPEPTIDASE_2"/>
    <property type="match status" value="1"/>
</dbReference>
<dbReference type="SUPFAM" id="SSF51556">
    <property type="entry name" value="Metallo-dependent hydrolases"/>
    <property type="match status" value="1"/>
</dbReference>
<keyword evidence="1" id="KW-0449">Lipoprotein</keyword>
<keyword evidence="1" id="KW-0479">Metal-binding</keyword>
<feature type="compositionally biased region" description="Polar residues" evidence="2">
    <location>
        <begin position="1"/>
        <end position="17"/>
    </location>
</feature>